<dbReference type="PANTHER" id="PTHR47219">
    <property type="entry name" value="RAB GTPASE-ACTIVATING PROTEIN 1-LIKE"/>
    <property type="match status" value="1"/>
</dbReference>
<dbReference type="Pfam" id="PF00069">
    <property type="entry name" value="Pkinase"/>
    <property type="match status" value="1"/>
</dbReference>
<dbReference type="GeneID" id="100897970"/>
<evidence type="ECO:0000259" key="3">
    <source>
        <dbReference type="PROSITE" id="PS50206"/>
    </source>
</evidence>
<reference evidence="5" key="1">
    <citation type="submission" date="2025-08" db="UniProtKB">
        <authorList>
            <consortium name="RefSeq"/>
        </authorList>
    </citation>
    <scope>IDENTIFICATION</scope>
</reference>
<dbReference type="SMART" id="SM00220">
    <property type="entry name" value="S_TKc"/>
    <property type="match status" value="1"/>
</dbReference>
<dbReference type="SUPFAM" id="SSF47923">
    <property type="entry name" value="Ypt/Rab-GAP domain of gyp1p"/>
    <property type="match status" value="2"/>
</dbReference>
<protein>
    <submittedName>
        <fullName evidence="5">TBC domain-containing protein kinase-like protein</fullName>
    </submittedName>
</protein>
<dbReference type="InterPro" id="IPR000195">
    <property type="entry name" value="Rab-GAP-TBC_dom"/>
</dbReference>
<dbReference type="Proteomes" id="UP000694867">
    <property type="component" value="Unplaced"/>
</dbReference>
<dbReference type="GO" id="GO:0004672">
    <property type="term" value="F:protein kinase activity"/>
    <property type="evidence" value="ECO:0007669"/>
    <property type="project" value="InterPro"/>
</dbReference>
<dbReference type="PROSITE" id="PS50206">
    <property type="entry name" value="RHODANESE_3"/>
    <property type="match status" value="1"/>
</dbReference>
<accession>A0AAJ6VX18</accession>
<dbReference type="InterPro" id="IPR035969">
    <property type="entry name" value="Rab-GAP_TBC_sf"/>
</dbReference>
<dbReference type="InterPro" id="IPR036873">
    <property type="entry name" value="Rhodanese-like_dom_sf"/>
</dbReference>
<dbReference type="Gene3D" id="1.10.8.270">
    <property type="entry name" value="putative rabgap domain of human tbc1 domain family member 14 like domains"/>
    <property type="match status" value="1"/>
</dbReference>
<proteinExistence type="predicted"/>
<sequence length="866" mass="99393">MYPTPLASPGLSFAVHSFLASPHARNTCGHNGLPLTPNSVRILGRFQALKKLTHPCLATYLDLQRGKHERVVIVCESYERNCQKLLSSDKSPTAEINSFAHFDGSPPDYPEVVRRIFYESLHALAYLHRQNFVHHSVSLESIQLTDALHVKLSNHGTYFITENGACVPFPIGLPKYLPPEVLLDPKGLHSPKTDLWSLGIVLLELALRKELFNFELEEQIALVFECASSEKPVMCILERHKLVYEYLCLSEQVRDAIEACLSVPLEHRPSSEELLSHPYCDMQIEMLEEPPKGLPSHELIGADQIEECIENSSQLPEAWEVLNLHELYYFWRLTGGDALAEISKQRDYIRSRPAIFGLPNLTLIEGEDCGAERDSSYYYRDTYLRLPMDSLRERLKSVDPDIMFISISILFERFNFERHRSESFTTKTASELPLVIRERDIEYQIRRIFRFRKLVELYPLTGRAIQLEAAIDIPPYFRGHVWAALLGAQGDYHAEFDEIDKDTPTPMDRQIDVDIPRCHQYDQLLCSPVAHMKFRRLLKAWVSSHPQYVYWQGLDSLCAPFLSLHFNNEALAYQCLSRFVDKYLHKFFLQDNSQVIKEYLAVFSRLVTYHDPVLSLHLQKEDFIPDLYAIPWFLTMYTHVFALHKVYHLWDALLLRGEAFPLCVGVAILTQLREQLLTFGFNECILTFTDMPELDIERLVKDAVDIFDSTPQSICFRSHSKRPISGMTPLSLETLREELTPRISTDDFFIALSAPSSKDASGRTTLRERVLVLDVRPKEEYLEGCLRGAVNIPKDVAFTPEGKLASCPEASALAAHKGNIIVVFGNEEDRRKVANQLVHLDYRHVCILDTTVHDIRIRMSPPICLY</sequence>
<dbReference type="Pfam" id="PF00581">
    <property type="entry name" value="Rhodanese"/>
    <property type="match status" value="1"/>
</dbReference>
<dbReference type="GO" id="GO:0005096">
    <property type="term" value="F:GTPase activator activity"/>
    <property type="evidence" value="ECO:0007669"/>
    <property type="project" value="TreeGrafter"/>
</dbReference>
<dbReference type="PROSITE" id="PS50086">
    <property type="entry name" value="TBC_RABGAP"/>
    <property type="match status" value="1"/>
</dbReference>
<dbReference type="RefSeq" id="XP_003741635.1">
    <property type="nucleotide sequence ID" value="XM_003741587.3"/>
</dbReference>
<gene>
    <name evidence="5" type="primary">LOC100897970</name>
</gene>
<dbReference type="FunFam" id="1.10.472.80:FF:000015">
    <property type="entry name" value="TBC domain-containing protein kinase-like protein"/>
    <property type="match status" value="1"/>
</dbReference>
<feature type="domain" description="Rab-GAP TBC" evidence="2">
    <location>
        <begin position="472"/>
        <end position="657"/>
    </location>
</feature>
<dbReference type="Gene3D" id="1.10.510.10">
    <property type="entry name" value="Transferase(Phosphotransferase) domain 1"/>
    <property type="match status" value="1"/>
</dbReference>
<feature type="domain" description="Protein kinase" evidence="1">
    <location>
        <begin position="1"/>
        <end position="280"/>
    </location>
</feature>
<dbReference type="InterPro" id="IPR050302">
    <property type="entry name" value="Rab_GAP_TBC_domain"/>
</dbReference>
<dbReference type="SUPFAM" id="SSF56112">
    <property type="entry name" value="Protein kinase-like (PK-like)"/>
    <property type="match status" value="1"/>
</dbReference>
<dbReference type="Gene3D" id="1.10.472.80">
    <property type="entry name" value="Ypt/Rab-GAP domain of gyp1p, domain 3"/>
    <property type="match status" value="1"/>
</dbReference>
<dbReference type="FunFam" id="1.10.8.270:FF:000044">
    <property type="entry name" value="TBC Kinase homolog"/>
    <property type="match status" value="1"/>
</dbReference>
<dbReference type="SUPFAM" id="SSF52821">
    <property type="entry name" value="Rhodanese/Cell cycle control phosphatase"/>
    <property type="match status" value="1"/>
</dbReference>
<dbReference type="AlphaFoldDB" id="A0AAJ6VX18"/>
<dbReference type="KEGG" id="goe:100897970"/>
<dbReference type="InterPro" id="IPR000719">
    <property type="entry name" value="Prot_kinase_dom"/>
</dbReference>
<dbReference type="SMART" id="SM00450">
    <property type="entry name" value="RHOD"/>
    <property type="match status" value="1"/>
</dbReference>
<evidence type="ECO:0000313" key="5">
    <source>
        <dbReference type="RefSeq" id="XP_003741635.1"/>
    </source>
</evidence>
<dbReference type="PROSITE" id="PS50011">
    <property type="entry name" value="PROTEIN_KINASE_DOM"/>
    <property type="match status" value="1"/>
</dbReference>
<organism evidence="4 5">
    <name type="scientific">Galendromus occidentalis</name>
    <name type="common">western predatory mite</name>
    <dbReference type="NCBI Taxonomy" id="34638"/>
    <lineage>
        <taxon>Eukaryota</taxon>
        <taxon>Metazoa</taxon>
        <taxon>Ecdysozoa</taxon>
        <taxon>Arthropoda</taxon>
        <taxon>Chelicerata</taxon>
        <taxon>Arachnida</taxon>
        <taxon>Acari</taxon>
        <taxon>Parasitiformes</taxon>
        <taxon>Mesostigmata</taxon>
        <taxon>Gamasina</taxon>
        <taxon>Phytoseioidea</taxon>
        <taxon>Phytoseiidae</taxon>
        <taxon>Typhlodrominae</taxon>
        <taxon>Galendromus</taxon>
    </lineage>
</organism>
<evidence type="ECO:0000259" key="1">
    <source>
        <dbReference type="PROSITE" id="PS50011"/>
    </source>
</evidence>
<dbReference type="InterPro" id="IPR001763">
    <property type="entry name" value="Rhodanese-like_dom"/>
</dbReference>
<dbReference type="InterPro" id="IPR011009">
    <property type="entry name" value="Kinase-like_dom_sf"/>
</dbReference>
<feature type="domain" description="Rhodanese" evidence="3">
    <location>
        <begin position="766"/>
        <end position="851"/>
    </location>
</feature>
<dbReference type="Gene3D" id="3.40.250.10">
    <property type="entry name" value="Rhodanese-like domain"/>
    <property type="match status" value="1"/>
</dbReference>
<evidence type="ECO:0000313" key="4">
    <source>
        <dbReference type="Proteomes" id="UP000694867"/>
    </source>
</evidence>
<dbReference type="SMART" id="SM00164">
    <property type="entry name" value="TBC"/>
    <property type="match status" value="1"/>
</dbReference>
<dbReference type="PANTHER" id="PTHR47219:SF9">
    <property type="entry name" value="GTPASE ACTIVATING PROTEIN AND CENTROSOME-ASSOCIATED, ISOFORM B"/>
    <property type="match status" value="1"/>
</dbReference>
<keyword evidence="4" id="KW-1185">Reference proteome</keyword>
<dbReference type="GO" id="GO:0031267">
    <property type="term" value="F:small GTPase binding"/>
    <property type="evidence" value="ECO:0007669"/>
    <property type="project" value="TreeGrafter"/>
</dbReference>
<evidence type="ECO:0000259" key="2">
    <source>
        <dbReference type="PROSITE" id="PS50086"/>
    </source>
</evidence>
<dbReference type="Pfam" id="PF00566">
    <property type="entry name" value="RabGAP-TBC"/>
    <property type="match status" value="1"/>
</dbReference>
<dbReference type="GO" id="GO:0005524">
    <property type="term" value="F:ATP binding"/>
    <property type="evidence" value="ECO:0007669"/>
    <property type="project" value="InterPro"/>
</dbReference>
<name>A0AAJ6VX18_9ACAR</name>